<evidence type="ECO:0000256" key="1">
    <source>
        <dbReference type="ARBA" id="ARBA00022723"/>
    </source>
</evidence>
<comment type="caution">
    <text evidence="5">The sequence shown here is derived from an EMBL/GenBank/DDBJ whole genome shotgun (WGS) entry which is preliminary data.</text>
</comment>
<dbReference type="InterPro" id="IPR008922">
    <property type="entry name" value="Di-copper_centre_dom_sf"/>
</dbReference>
<dbReference type="PROSITE" id="PS00498">
    <property type="entry name" value="TYROSINASE_2"/>
    <property type="match status" value="1"/>
</dbReference>
<keyword evidence="3" id="KW-0732">Signal</keyword>
<dbReference type="InterPro" id="IPR002227">
    <property type="entry name" value="Tyrosinase_Cu-bd"/>
</dbReference>
<keyword evidence="6" id="KW-1185">Reference proteome</keyword>
<dbReference type="PRINTS" id="PR00092">
    <property type="entry name" value="TYROSINASE"/>
</dbReference>
<dbReference type="PANTHER" id="PTHR11474:SF126">
    <property type="entry name" value="TYROSINASE-LIKE PROTEIN TYR-1-RELATED"/>
    <property type="match status" value="1"/>
</dbReference>
<evidence type="ECO:0000256" key="2">
    <source>
        <dbReference type="ARBA" id="ARBA00023008"/>
    </source>
</evidence>
<accession>A0ABR4HDU1</accession>
<dbReference type="SUPFAM" id="SSF48056">
    <property type="entry name" value="Di-copper centre-containing domain"/>
    <property type="match status" value="1"/>
</dbReference>
<protein>
    <recommendedName>
        <fullName evidence="4">Tyrosinase copper-binding domain-containing protein</fullName>
    </recommendedName>
</protein>
<dbReference type="PANTHER" id="PTHR11474">
    <property type="entry name" value="TYROSINASE FAMILY MEMBER"/>
    <property type="match status" value="1"/>
</dbReference>
<feature type="chain" id="PRO_5045163378" description="Tyrosinase copper-binding domain-containing protein" evidence="3">
    <location>
        <begin position="20"/>
        <end position="332"/>
    </location>
</feature>
<evidence type="ECO:0000256" key="3">
    <source>
        <dbReference type="SAM" id="SignalP"/>
    </source>
</evidence>
<dbReference type="Gene3D" id="1.10.1280.10">
    <property type="entry name" value="Di-copper center containing domain from catechol oxidase"/>
    <property type="match status" value="1"/>
</dbReference>
<dbReference type="InterPro" id="IPR050316">
    <property type="entry name" value="Tyrosinase/Hemocyanin"/>
</dbReference>
<evidence type="ECO:0000313" key="6">
    <source>
        <dbReference type="Proteomes" id="UP001610335"/>
    </source>
</evidence>
<dbReference type="EMBL" id="JBFXLS010000140">
    <property type="protein sequence ID" value="KAL2813650.1"/>
    <property type="molecule type" value="Genomic_DNA"/>
</dbReference>
<feature type="signal peptide" evidence="3">
    <location>
        <begin position="1"/>
        <end position="19"/>
    </location>
</feature>
<organism evidence="5 6">
    <name type="scientific">Aspergillus cavernicola</name>
    <dbReference type="NCBI Taxonomy" id="176166"/>
    <lineage>
        <taxon>Eukaryota</taxon>
        <taxon>Fungi</taxon>
        <taxon>Dikarya</taxon>
        <taxon>Ascomycota</taxon>
        <taxon>Pezizomycotina</taxon>
        <taxon>Eurotiomycetes</taxon>
        <taxon>Eurotiomycetidae</taxon>
        <taxon>Eurotiales</taxon>
        <taxon>Aspergillaceae</taxon>
        <taxon>Aspergillus</taxon>
        <taxon>Aspergillus subgen. Nidulantes</taxon>
    </lineage>
</organism>
<evidence type="ECO:0000259" key="4">
    <source>
        <dbReference type="PROSITE" id="PS00498"/>
    </source>
</evidence>
<keyword evidence="1" id="KW-0479">Metal-binding</keyword>
<feature type="domain" description="Tyrosinase copper-binding" evidence="4">
    <location>
        <begin position="236"/>
        <end position="247"/>
    </location>
</feature>
<sequence>MYPWFQIVTLMVLVALSLGHTIPRPGVGCTSLNRRKSWNDLTNLEKAEYIRAERCLMSHPPVVGTTEGAQNLWDELQWTHIWQGNYIHFVGHFLPWHRYLIRTHELLLQTLCGYTGAQPYWDEVTDYESGPLHESSVFDPVFGVGGNGFGEEGCIRDGPFRDTILHLKAGGDNEDYCISRRFDQTTFGWANRSNIEACHALSKYTEAWVCYNTYPHSAGHAALGGVMFDTIYSNGDPIFYLHHAYVDRMWWQWQQADLANRLTEIGGPNVPSQEVLQSVGLPPPSSTLVDYNGDEGDTTTLAHVLWMHGIRPNVTIAEVMDLGGGVICAEYF</sequence>
<proteinExistence type="predicted"/>
<reference evidence="5 6" key="1">
    <citation type="submission" date="2024-07" db="EMBL/GenBank/DDBJ databases">
        <title>Section-level genome sequencing and comparative genomics of Aspergillus sections Usti and Cavernicolus.</title>
        <authorList>
            <consortium name="Lawrence Berkeley National Laboratory"/>
            <person name="Nybo J.L."/>
            <person name="Vesth T.C."/>
            <person name="Theobald S."/>
            <person name="Frisvad J.C."/>
            <person name="Larsen T.O."/>
            <person name="Kjaerboelling I."/>
            <person name="Rothschild-Mancinelli K."/>
            <person name="Lyhne E.K."/>
            <person name="Kogle M.E."/>
            <person name="Barry K."/>
            <person name="Clum A."/>
            <person name="Na H."/>
            <person name="Ledsgaard L."/>
            <person name="Lin J."/>
            <person name="Lipzen A."/>
            <person name="Kuo A."/>
            <person name="Riley R."/>
            <person name="Mondo S."/>
            <person name="LaButti K."/>
            <person name="Haridas S."/>
            <person name="Pangalinan J."/>
            <person name="Salamov A.A."/>
            <person name="Simmons B.A."/>
            <person name="Magnuson J.K."/>
            <person name="Chen J."/>
            <person name="Drula E."/>
            <person name="Henrissat B."/>
            <person name="Wiebenga A."/>
            <person name="Lubbers R.J."/>
            <person name="Gomes A.C."/>
            <person name="Makela M.R."/>
            <person name="Stajich J."/>
            <person name="Grigoriev I.V."/>
            <person name="Mortensen U.H."/>
            <person name="De vries R.P."/>
            <person name="Baker S.E."/>
            <person name="Andersen M.R."/>
        </authorList>
    </citation>
    <scope>NUCLEOTIDE SEQUENCE [LARGE SCALE GENOMIC DNA]</scope>
    <source>
        <strain evidence="5 6">CBS 600.67</strain>
    </source>
</reference>
<name>A0ABR4HDU1_9EURO</name>
<evidence type="ECO:0000313" key="5">
    <source>
        <dbReference type="EMBL" id="KAL2813650.1"/>
    </source>
</evidence>
<dbReference type="Pfam" id="PF00264">
    <property type="entry name" value="Tyrosinase"/>
    <property type="match status" value="1"/>
</dbReference>
<dbReference type="Proteomes" id="UP001610335">
    <property type="component" value="Unassembled WGS sequence"/>
</dbReference>
<gene>
    <name evidence="5" type="ORF">BDW59DRAFT_167458</name>
</gene>
<keyword evidence="2" id="KW-0186">Copper</keyword>